<evidence type="ECO:0000313" key="2">
    <source>
        <dbReference type="Proteomes" id="UP000320300"/>
    </source>
</evidence>
<dbReference type="RefSeq" id="WP_142529890.1">
    <property type="nucleotide sequence ID" value="NZ_CBCSJO010000010.1"/>
</dbReference>
<gene>
    <name evidence="1" type="ORF">SAMN06265348_110181</name>
</gene>
<name>A0A521F7I0_9SPHI</name>
<dbReference type="OrthoDB" id="1045046at2"/>
<dbReference type="EMBL" id="FXTN01000010">
    <property type="protein sequence ID" value="SMO91480.1"/>
    <property type="molecule type" value="Genomic_DNA"/>
</dbReference>
<protein>
    <submittedName>
        <fullName evidence="1">Uncharacterized protein</fullName>
    </submittedName>
</protein>
<sequence>MKERIGMLIWKEMNRQGLTHGKFVETLRARNVFLKDFFKFDVIDPYSLIQISEVLKVNFFQFYEPEDLTTSLRIHDKDNNKISLLKDVVKRQDKLLLTQQRMIREQDDLIKKLKEIYHD</sequence>
<accession>A0A521F7I0</accession>
<evidence type="ECO:0000313" key="1">
    <source>
        <dbReference type="EMBL" id="SMO91480.1"/>
    </source>
</evidence>
<keyword evidence="2" id="KW-1185">Reference proteome</keyword>
<dbReference type="AlphaFoldDB" id="A0A521F7I0"/>
<reference evidence="1 2" key="1">
    <citation type="submission" date="2017-05" db="EMBL/GenBank/DDBJ databases">
        <authorList>
            <person name="Varghese N."/>
            <person name="Submissions S."/>
        </authorList>
    </citation>
    <scope>NUCLEOTIDE SEQUENCE [LARGE SCALE GENOMIC DNA]</scope>
    <source>
        <strain evidence="1 2">DSM 19036</strain>
    </source>
</reference>
<dbReference type="Proteomes" id="UP000320300">
    <property type="component" value="Unassembled WGS sequence"/>
</dbReference>
<organism evidence="1 2">
    <name type="scientific">Pedobacter westerhofensis</name>
    <dbReference type="NCBI Taxonomy" id="425512"/>
    <lineage>
        <taxon>Bacteria</taxon>
        <taxon>Pseudomonadati</taxon>
        <taxon>Bacteroidota</taxon>
        <taxon>Sphingobacteriia</taxon>
        <taxon>Sphingobacteriales</taxon>
        <taxon>Sphingobacteriaceae</taxon>
        <taxon>Pedobacter</taxon>
    </lineage>
</organism>
<proteinExistence type="predicted"/>